<evidence type="ECO:0000256" key="2">
    <source>
        <dbReference type="SAM" id="Phobius"/>
    </source>
</evidence>
<dbReference type="Proteomes" id="UP000186868">
    <property type="component" value="Unassembled WGS sequence"/>
</dbReference>
<dbReference type="InterPro" id="IPR052534">
    <property type="entry name" value="Extracell_DNA_Util/SecSys_Comp"/>
</dbReference>
<accession>A0A1U7HGS7</accession>
<sequence length="279" mass="30438">MYSLDINFLKDRKVEEDAKKTTLIEAPGFSLGKNLPMLIGAGVMILLPAATGSLLWVINAQTASTQQRIQELESQIAQLTAQNQRIQEVEKQVSSVNEETQALVSVFNQIKPWSAVLQDIRDRTPAGVQIESIEQEAAAAPQGGSATPGIQLTLTGIARSYDDANDLVLSLQQSNFLKAQKTVLTNAELVDAPVQDIKEEARQEISRIIEQGKVPGLPKNTSVTSVKDLYVFPKVIKYQIKTELGDIPASKLMPELARKGAVGLVTRIRTLEQKGAIQP</sequence>
<dbReference type="InterPro" id="IPR007813">
    <property type="entry name" value="PilN"/>
</dbReference>
<dbReference type="EMBL" id="MRCB01000012">
    <property type="protein sequence ID" value="OKH22802.1"/>
    <property type="molecule type" value="Genomic_DNA"/>
</dbReference>
<dbReference type="RefSeq" id="WP_073599769.1">
    <property type="nucleotide sequence ID" value="NZ_MRCB01000012.1"/>
</dbReference>
<evidence type="ECO:0000313" key="3">
    <source>
        <dbReference type="EMBL" id="OKH22802.1"/>
    </source>
</evidence>
<evidence type="ECO:0000256" key="1">
    <source>
        <dbReference type="SAM" id="Coils"/>
    </source>
</evidence>
<dbReference type="PANTHER" id="PTHR40278">
    <property type="entry name" value="DNA UTILIZATION PROTEIN HOFN"/>
    <property type="match status" value="1"/>
</dbReference>
<dbReference type="Pfam" id="PF05137">
    <property type="entry name" value="PilN"/>
    <property type="match status" value="1"/>
</dbReference>
<keyword evidence="4" id="KW-1185">Reference proteome</keyword>
<organism evidence="3 4">
    <name type="scientific">Hydrococcus rivularis NIES-593</name>
    <dbReference type="NCBI Taxonomy" id="1921803"/>
    <lineage>
        <taxon>Bacteria</taxon>
        <taxon>Bacillati</taxon>
        <taxon>Cyanobacteriota</taxon>
        <taxon>Cyanophyceae</taxon>
        <taxon>Pleurocapsales</taxon>
        <taxon>Hydrococcaceae</taxon>
        <taxon>Hydrococcus</taxon>
    </lineage>
</organism>
<name>A0A1U7HGS7_9CYAN</name>
<protein>
    <recommendedName>
        <fullName evidence="5">Fimbrial protein</fullName>
    </recommendedName>
</protein>
<dbReference type="OrthoDB" id="422602at2"/>
<keyword evidence="1" id="KW-0175">Coiled coil</keyword>
<evidence type="ECO:0000313" key="4">
    <source>
        <dbReference type="Proteomes" id="UP000186868"/>
    </source>
</evidence>
<evidence type="ECO:0008006" key="5">
    <source>
        <dbReference type="Google" id="ProtNLM"/>
    </source>
</evidence>
<keyword evidence="2" id="KW-0472">Membrane</keyword>
<dbReference type="PANTHER" id="PTHR40278:SF1">
    <property type="entry name" value="DNA UTILIZATION PROTEIN HOFN"/>
    <property type="match status" value="1"/>
</dbReference>
<gene>
    <name evidence="3" type="ORF">NIES593_11815</name>
</gene>
<dbReference type="STRING" id="1921803.NIES593_11815"/>
<feature type="transmembrane region" description="Helical" evidence="2">
    <location>
        <begin position="37"/>
        <end position="58"/>
    </location>
</feature>
<keyword evidence="2" id="KW-1133">Transmembrane helix</keyword>
<proteinExistence type="predicted"/>
<dbReference type="AlphaFoldDB" id="A0A1U7HGS7"/>
<comment type="caution">
    <text evidence="3">The sequence shown here is derived from an EMBL/GenBank/DDBJ whole genome shotgun (WGS) entry which is preliminary data.</text>
</comment>
<keyword evidence="2" id="KW-0812">Transmembrane</keyword>
<reference evidence="3 4" key="1">
    <citation type="submission" date="2016-11" db="EMBL/GenBank/DDBJ databases">
        <title>Draft Genome Sequences of Nine Cyanobacterial Strains from Diverse Habitats.</title>
        <authorList>
            <person name="Zhu T."/>
            <person name="Hou S."/>
            <person name="Lu X."/>
            <person name="Hess W.R."/>
        </authorList>
    </citation>
    <scope>NUCLEOTIDE SEQUENCE [LARGE SCALE GENOMIC DNA]</scope>
    <source>
        <strain evidence="3 4">NIES-593</strain>
    </source>
</reference>
<feature type="coiled-coil region" evidence="1">
    <location>
        <begin position="62"/>
        <end position="99"/>
    </location>
</feature>